<dbReference type="VEuPathDB" id="PlasmoDB:PKNH_0813900"/>
<dbReference type="KEGG" id="pkn:PKNH_0813900"/>
<organism evidence="5 6">
    <name type="scientific">Plasmodium knowlesi (strain H)</name>
    <dbReference type="NCBI Taxonomy" id="5851"/>
    <lineage>
        <taxon>Eukaryota</taxon>
        <taxon>Sar</taxon>
        <taxon>Alveolata</taxon>
        <taxon>Apicomplexa</taxon>
        <taxon>Aconoidasida</taxon>
        <taxon>Haemosporida</taxon>
        <taxon>Plasmodiidae</taxon>
        <taxon>Plasmodium</taxon>
        <taxon>Plasmodium (Plasmodium)</taxon>
    </lineage>
</organism>
<dbReference type="InterPro" id="IPR024290">
    <property type="entry name" value="SICA_extracell_a"/>
</dbReference>
<sequence>MGEFKYFTEFMQKWLAKEGAAKMQAEVLLKRVREGMDSMFDNMDEKTDEEGNLCQSQKEGAHHILEDDTNRELCKILVRLFYWIGGLRQRGEGEGGNKWIWDKIQITEAAEKEVQNYLRCILGKIVIVKMLGTHCHMSKVLPIVKKGIDKTIREKKFQEEHENCEKIDFKSLSMGRNFFWKEIEKSIMNDRGGGKNIKKIIDQGKCPKGDDLSKGNIGMSEEEKQSLVELFAEARENIGDLQEIIKDRGELQEKDMDELLRKMNAAGGSGEQNIFQTIMGTLRELWKKWEDEAKKKKEEEEQKKANGSSDLDKAGAPDAEDGATESQAAKTPGVGVGPGGVVQGVSSAAINPESGDPAHTTVGVHDDKNTGGDTKTELTVELNNQNGAENSPVQVVESVDKRNSIISVPAPAIASAGGSLSTEATVQPKNTVYIQTSKSLPPAKPEEKNVFNKDINFIDPFLPYIPLIPVLITAIIIITFFLWKYFGFLIRRRRRYEDIEQITTSADPPPPEEQIIDPIEQEDLTISYMPYSYHMIRRRLPTHRKPMHKKLYKKSIIQIHLEVLDECQKGDADLMKNEFLRIIVEEYMKNEKIPSDYVPKEQTRSSGLGFRVSASEDSFPSESSNSVQYWINWIEKNKNLLEEIKREPWFHEIKSYWKEYLKEHLKMQVSDESPLRDDSDVSFLGRKKNLWKQWIAKQHDLMELNSERDWFKNLLSNLDKVLNELVVEQGNQMVQAQNSLKPKNAFPVKNGLGLKNVLGVNKRLEPKNVSGIEDDLWPENVLKVKEVFEVEHPLGVEDVLGRKNVLRRENVLESENMLEPQNILKVREVFDVEHPLGVENVLGRENVLRRENVLETENMLEPQNVLKVREVFDVEHPLGVEDALGRKNVLRRENVLETENMLEPQNVLKVREVFDVEHPLGVEDVLGRKNMLQRENVLESENMLEPQNVLKVREVFDVEHPLGVEDVLGRKNVLRRENVLETENMLEPQNVLKVREVLEPEKMLEPRNVLKVREVLEPEKMLAPEKVLKVKEVFEVEKATENTPSSKVDVVKNPELHQQSYRKKQSIAKLWMLILALVIEQCEVEDNLHGKEIYLDNLLRNP</sequence>
<evidence type="ECO:0000313" key="5">
    <source>
        <dbReference type="EMBL" id="CAA9987782.1"/>
    </source>
</evidence>
<keyword evidence="6" id="KW-1185">Reference proteome</keyword>
<keyword evidence="2" id="KW-1133">Transmembrane helix</keyword>
<dbReference type="Proteomes" id="UP000031513">
    <property type="component" value="Chromosome 8"/>
</dbReference>
<dbReference type="InParanoid" id="A0A679KUQ0"/>
<evidence type="ECO:0000256" key="1">
    <source>
        <dbReference type="SAM" id="MobiDB-lite"/>
    </source>
</evidence>
<dbReference type="RefSeq" id="XP_002258779.2">
    <property type="nucleotide sequence ID" value="XM_002258743.2"/>
</dbReference>
<dbReference type="OrthoDB" id="376328at2759"/>
<name>A0A679KUQ0_PLAKH</name>
<feature type="compositionally biased region" description="Basic and acidic residues" evidence="1">
    <location>
        <begin position="364"/>
        <end position="375"/>
    </location>
</feature>
<evidence type="ECO:0000313" key="6">
    <source>
        <dbReference type="Proteomes" id="UP000031513"/>
    </source>
</evidence>
<feature type="transmembrane region" description="Helical" evidence="2">
    <location>
        <begin position="461"/>
        <end position="486"/>
    </location>
</feature>
<dbReference type="Pfam" id="PF12887">
    <property type="entry name" value="SICA_alpha"/>
    <property type="match status" value="1"/>
</dbReference>
<gene>
    <name evidence="5" type="ORF">PKNH_0813900</name>
</gene>
<protein>
    <submittedName>
        <fullName evidence="5">SICAvar, type II</fullName>
    </submittedName>
</protein>
<reference evidence="5 6" key="1">
    <citation type="journal article" date="2008" name="Nature">
        <title>The genome of Plasmodium knowlesi strain H, a zoonotic malaria parasite with host range from monkey to man.</title>
        <authorList>
            <person name="Pain A."/>
            <person name="Boehme U."/>
            <person name="Berry A.E."/>
            <person name="Mungall K."/>
            <person name="Finn R."/>
            <person name="Jackson A.P."/>
            <person name="Mourier T."/>
            <person name="Mistry J."/>
            <person name="Pasini E.M."/>
            <person name="Aslett M."/>
            <person name="Balasubrammaniam S."/>
            <person name="Borgwardt K."/>
            <person name="Brooks K."/>
            <person name="Carret C."/>
            <person name="Carver T.J."/>
            <person name="Cherevach I."/>
            <person name="Chillingworth T."/>
            <person name="Clarke T.G."/>
            <person name="Galinski M.R."/>
            <person name="Hall N."/>
            <person name="Harper D."/>
            <person name="Harris D."/>
            <person name="Hauser H."/>
            <person name="Ivens A."/>
            <person name="Janssen C.S."/>
            <person name="Keane T."/>
            <person name="Larke N."/>
            <person name="Lapp S."/>
            <person name="Marti M."/>
            <person name="Moule S."/>
            <person name="Meyer I.M."/>
            <person name="Ormond D."/>
            <person name="Peters N."/>
            <person name="Sanders M."/>
            <person name="Sanders S."/>
            <person name="Sergeant T.J."/>
            <person name="Simmonds M."/>
            <person name="Smith F."/>
            <person name="Squares R."/>
            <person name="Thurston S."/>
            <person name="Tivey A.R."/>
            <person name="Walker D."/>
            <person name="White B."/>
            <person name="Zuiderwijk E."/>
            <person name="Churcher C."/>
            <person name="Quail M.A."/>
            <person name="Cowman A.F."/>
            <person name="Turner C.M.R."/>
            <person name="Rajandream M.A."/>
            <person name="Kocken C.H.M."/>
            <person name="Thomas A.W."/>
            <person name="Newbold C.I."/>
            <person name="Barrell B.G."/>
            <person name="Berriman M."/>
        </authorList>
    </citation>
    <scope>NUCLEOTIDE SEQUENCE [LARGE SCALE GENOMIC DNA]</scope>
    <source>
        <strain evidence="5 6">H</strain>
    </source>
</reference>
<feature type="region of interest" description="Disordered" evidence="1">
    <location>
        <begin position="293"/>
        <end position="375"/>
    </location>
</feature>
<feature type="domain" description="Schizont-infected cell agglutination extracellular alpha" evidence="4">
    <location>
        <begin position="9"/>
        <end position="185"/>
    </location>
</feature>
<feature type="domain" description="Schizont-infected cell agglutination C-terminal" evidence="3">
    <location>
        <begin position="544"/>
        <end position="607"/>
    </location>
</feature>
<dbReference type="EMBL" id="AM910990">
    <property type="protein sequence ID" value="CAA9987782.1"/>
    <property type="molecule type" value="Genomic_DNA"/>
</dbReference>
<accession>A0A679KUQ0</accession>
<keyword evidence="2" id="KW-0812">Transmembrane</keyword>
<evidence type="ECO:0000259" key="3">
    <source>
        <dbReference type="Pfam" id="PF12879"/>
    </source>
</evidence>
<evidence type="ECO:0000256" key="2">
    <source>
        <dbReference type="SAM" id="Phobius"/>
    </source>
</evidence>
<dbReference type="InterPro" id="IPR024288">
    <property type="entry name" value="SICA_C"/>
</dbReference>
<dbReference type="GeneID" id="7320211"/>
<keyword evidence="2" id="KW-0472">Membrane</keyword>
<dbReference type="Pfam" id="PF12879">
    <property type="entry name" value="SICA_C"/>
    <property type="match status" value="1"/>
</dbReference>
<proteinExistence type="predicted"/>
<dbReference type="AlphaFoldDB" id="A0A679KUQ0"/>
<evidence type="ECO:0000259" key="4">
    <source>
        <dbReference type="Pfam" id="PF12887"/>
    </source>
</evidence>
<feature type="compositionally biased region" description="Basic and acidic residues" evidence="1">
    <location>
        <begin position="293"/>
        <end position="315"/>
    </location>
</feature>